<protein>
    <submittedName>
        <fullName evidence="2">Uncharacterized protein</fullName>
    </submittedName>
</protein>
<reference evidence="2" key="1">
    <citation type="submission" date="2022-01" db="EMBL/GenBank/DDBJ databases">
        <authorList>
            <person name="King R."/>
        </authorList>
    </citation>
    <scope>NUCLEOTIDE SEQUENCE</scope>
</reference>
<feature type="region of interest" description="Disordered" evidence="1">
    <location>
        <begin position="57"/>
        <end position="162"/>
    </location>
</feature>
<evidence type="ECO:0000313" key="3">
    <source>
        <dbReference type="Proteomes" id="UP001153620"/>
    </source>
</evidence>
<name>A0A9N9RIY0_9DIPT</name>
<proteinExistence type="predicted"/>
<evidence type="ECO:0000256" key="1">
    <source>
        <dbReference type="SAM" id="MobiDB-lite"/>
    </source>
</evidence>
<feature type="compositionally biased region" description="Basic residues" evidence="1">
    <location>
        <begin position="101"/>
        <end position="144"/>
    </location>
</feature>
<accession>A0A9N9RIY0</accession>
<organism evidence="2 3">
    <name type="scientific">Chironomus riparius</name>
    <dbReference type="NCBI Taxonomy" id="315576"/>
    <lineage>
        <taxon>Eukaryota</taxon>
        <taxon>Metazoa</taxon>
        <taxon>Ecdysozoa</taxon>
        <taxon>Arthropoda</taxon>
        <taxon>Hexapoda</taxon>
        <taxon>Insecta</taxon>
        <taxon>Pterygota</taxon>
        <taxon>Neoptera</taxon>
        <taxon>Endopterygota</taxon>
        <taxon>Diptera</taxon>
        <taxon>Nematocera</taxon>
        <taxon>Chironomoidea</taxon>
        <taxon>Chironomidae</taxon>
        <taxon>Chironominae</taxon>
        <taxon>Chironomus</taxon>
    </lineage>
</organism>
<reference evidence="2" key="2">
    <citation type="submission" date="2022-10" db="EMBL/GenBank/DDBJ databases">
        <authorList>
            <consortium name="ENA_rothamsted_submissions"/>
            <consortium name="culmorum"/>
            <person name="King R."/>
        </authorList>
    </citation>
    <scope>NUCLEOTIDE SEQUENCE</scope>
</reference>
<gene>
    <name evidence="2" type="ORF">CHIRRI_LOCUS586</name>
</gene>
<keyword evidence="3" id="KW-1185">Reference proteome</keyword>
<dbReference type="Proteomes" id="UP001153620">
    <property type="component" value="Chromosome 1"/>
</dbReference>
<sequence length="162" mass="18365">MCFGESLPIADMETISIEPDSHIPIQLQSSDNIVTASESPRDIVSVSYRMPDMNEEFMEQYPEMFDADAPTRRNTIPRRSPKLSSDDEDFTPPANSTMIKSRPKSRGRRPASRTRSKTQRSKSIKPSKSRQRSTTRKTKSRSRSRSASASRKAASRGRRGRK</sequence>
<evidence type="ECO:0000313" key="2">
    <source>
        <dbReference type="EMBL" id="CAG9797588.1"/>
    </source>
</evidence>
<dbReference type="AlphaFoldDB" id="A0A9N9RIY0"/>
<feature type="compositionally biased region" description="Basic residues" evidence="1">
    <location>
        <begin position="153"/>
        <end position="162"/>
    </location>
</feature>
<dbReference type="EMBL" id="OU895877">
    <property type="protein sequence ID" value="CAG9797588.1"/>
    <property type="molecule type" value="Genomic_DNA"/>
</dbReference>